<name>A0ABP3EZN6_9ACTN</name>
<evidence type="ECO:0000313" key="2">
    <source>
        <dbReference type="EMBL" id="GAA0281523.1"/>
    </source>
</evidence>
<accession>A0ABP3EZN6</accession>
<feature type="compositionally biased region" description="Pro residues" evidence="1">
    <location>
        <begin position="332"/>
        <end position="353"/>
    </location>
</feature>
<sequence length="701" mass="73205">MPDKPQPPWFGYDSAENTRLDELRRQGRRMGENPTEYDTSQSVVPHLQEYDQTWNPTGNPTQRGQAAYDYQHKEDYLGRTGADGSSVEAIYTRMMGQKTGPVHDLANYWSTIASSLHEVVMEVNRRGTQAQGFWKSPGAEVFMAMGPGAAMKSASDWYQAAFLTANILAQLTVDMQREQGRITALLNEFDAEAKGLEDAVKARNKIENLEDLEGKPQQADYIRKLAAMTEKYTYQAQVIERAMGDAYWDAYNAMAGTTPGIYEGPTNAVVAPLYKFKDIGNQPGTPSVGSLPMTPGTPGAPPPGAGKPTPPPPAKPFTPGVGPGKPADVGNPAPPPPPTTPIGPVPPAPPPVVTPPAPPAPPVTIVPPTLTPTVTPPIPPVVTPPAAKVLPPKLPTPPVAPPVAPPGALPPALAKGVLKPGVPNQPNLPTMPGRGALRRPNQPVLGGARPNQPNLPSMPGGQRRQPNQPGLPGAPGGRRTNQPGLPSMPGAQRRPNAPGGSAQRPGTPGLPASPFAGRRAPATPSVLNGRTQQPGVPGGRPGSGTLPPGATRPVLDRPQPGRPGTPGQPGSRTPGGARRLPGGLSDPLRLTSLTRPSNPVLNRPLAGKAPFSAVGVPDALRGASRDPGATNQDERPLVRADLVARVHGVEPVPTAETPLDVQPVRDEDVFAPETPGGGVLATGTNEKGYRPEERAALPGAG</sequence>
<feature type="region of interest" description="Disordered" evidence="1">
    <location>
        <begin position="414"/>
        <end position="611"/>
    </location>
</feature>
<evidence type="ECO:0000256" key="1">
    <source>
        <dbReference type="SAM" id="MobiDB-lite"/>
    </source>
</evidence>
<proteinExistence type="predicted"/>
<dbReference type="EMBL" id="BAAAGX010000046">
    <property type="protein sequence ID" value="GAA0281523.1"/>
    <property type="molecule type" value="Genomic_DNA"/>
</dbReference>
<gene>
    <name evidence="2" type="ORF">GCM10009539_81720</name>
</gene>
<evidence type="ECO:0000313" key="3">
    <source>
        <dbReference type="Proteomes" id="UP001500967"/>
    </source>
</evidence>
<comment type="caution">
    <text evidence="2">The sequence shown here is derived from an EMBL/GenBank/DDBJ whole genome shotgun (WGS) entry which is preliminary data.</text>
</comment>
<dbReference type="Proteomes" id="UP001500967">
    <property type="component" value="Unassembled WGS sequence"/>
</dbReference>
<feature type="compositionally biased region" description="Polar residues" evidence="1">
    <location>
        <begin position="525"/>
        <end position="534"/>
    </location>
</feature>
<dbReference type="RefSeq" id="WP_344654340.1">
    <property type="nucleotide sequence ID" value="NZ_BAAAGX010000046.1"/>
</dbReference>
<feature type="region of interest" description="Disordered" evidence="1">
    <location>
        <begin position="281"/>
        <end position="353"/>
    </location>
</feature>
<feature type="compositionally biased region" description="Pro residues" evidence="1">
    <location>
        <begin position="298"/>
        <end position="316"/>
    </location>
</feature>
<reference evidence="3" key="1">
    <citation type="journal article" date="2019" name="Int. J. Syst. Evol. Microbiol.">
        <title>The Global Catalogue of Microorganisms (GCM) 10K type strain sequencing project: providing services to taxonomists for standard genome sequencing and annotation.</title>
        <authorList>
            <consortium name="The Broad Institute Genomics Platform"/>
            <consortium name="The Broad Institute Genome Sequencing Center for Infectious Disease"/>
            <person name="Wu L."/>
            <person name="Ma J."/>
        </authorList>
    </citation>
    <scope>NUCLEOTIDE SEQUENCE [LARGE SCALE GENOMIC DNA]</scope>
    <source>
        <strain evidence="3">JCM 10425</strain>
    </source>
</reference>
<feature type="compositionally biased region" description="Polar residues" evidence="1">
    <location>
        <begin position="591"/>
        <end position="600"/>
    </location>
</feature>
<protein>
    <submittedName>
        <fullName evidence="2">Uncharacterized protein</fullName>
    </submittedName>
</protein>
<keyword evidence="3" id="KW-1185">Reference proteome</keyword>
<organism evidence="2 3">
    <name type="scientific">Cryptosporangium japonicum</name>
    <dbReference type="NCBI Taxonomy" id="80872"/>
    <lineage>
        <taxon>Bacteria</taxon>
        <taxon>Bacillati</taxon>
        <taxon>Actinomycetota</taxon>
        <taxon>Actinomycetes</taxon>
        <taxon>Cryptosporangiales</taxon>
        <taxon>Cryptosporangiaceae</taxon>
        <taxon>Cryptosporangium</taxon>
    </lineage>
</organism>
<feature type="region of interest" description="Disordered" evidence="1">
    <location>
        <begin position="649"/>
        <end position="701"/>
    </location>
</feature>